<evidence type="ECO:0000256" key="5">
    <source>
        <dbReference type="SAM" id="MobiDB-lite"/>
    </source>
</evidence>
<dbReference type="GO" id="GO:0008270">
    <property type="term" value="F:zinc ion binding"/>
    <property type="evidence" value="ECO:0007669"/>
    <property type="project" value="InterPro"/>
</dbReference>
<sequence length="595" mass="65571">MSLRACDGCRVRKVRCDGVPTPEHIPCFHCRTSGTACKFEQAPKKRGPKSKSRRSVASAAGPHTAHGTSSPLANYDDTSSLTTSASPLLGPVSPVDGRTWGPTVSTATTGSRVFTPSGAADLNDKIENIHQDLVRSLAAVDSNWSLSATVERCINVYMEVIFGIRPIVCEARIRSNLCLKPPRLSAEFSFLSCSSRSVSLSTVPGALEEIRSYTLVIALCAGTAYLLSTPDGPNGALIGPIFLHASHEMLHLYEYADIECPDASSLVIRMFQAGALHTDSKLRPSWHLFGAALRLGEQMQLHDPRSLQGLDPLEVRLRVMAFRTLRISARYHRDLENHPLSICDPPWSALTSMDAESDVPPMMMTPSPMGMPPEYESQNLVAFSLSEKVWIAASDILVDLECFARLDRRGTSIISTLSESHRDYFIEPYSAFLSVLDHLPQFLHSPDSVELPDPAATAIQRRNFWIQRTNLLVQYHCLRMLILNRFAQHGLTTMIGVQSTDAMIALRKTEIAHDMNAFITSVPFDSLQVNGEACVTKIRYMGATLLEVIHQVQAPQVVNRANSLFSSLLDILTKLDSRASDELVNESYIVAEPVR</sequence>
<evidence type="ECO:0000256" key="4">
    <source>
        <dbReference type="ARBA" id="ARBA00023242"/>
    </source>
</evidence>
<keyword evidence="8" id="KW-1185">Reference proteome</keyword>
<dbReference type="InterPro" id="IPR036864">
    <property type="entry name" value="Zn2-C6_fun-type_DNA-bd_sf"/>
</dbReference>
<dbReference type="InterPro" id="IPR050797">
    <property type="entry name" value="Carb_Metab_Trans_Reg"/>
</dbReference>
<dbReference type="GO" id="GO:0003677">
    <property type="term" value="F:DNA binding"/>
    <property type="evidence" value="ECO:0007669"/>
    <property type="project" value="UniProtKB-KW"/>
</dbReference>
<dbReference type="InterPro" id="IPR001138">
    <property type="entry name" value="Zn2Cys6_DnaBD"/>
</dbReference>
<dbReference type="Gene3D" id="4.10.240.10">
    <property type="entry name" value="Zn(2)-C6 fungal-type DNA-binding domain"/>
    <property type="match status" value="1"/>
</dbReference>
<dbReference type="GO" id="GO:0000981">
    <property type="term" value="F:DNA-binding transcription factor activity, RNA polymerase II-specific"/>
    <property type="evidence" value="ECO:0007669"/>
    <property type="project" value="InterPro"/>
</dbReference>
<gene>
    <name evidence="7" type="ORF">N7494_012192</name>
</gene>
<evidence type="ECO:0000259" key="6">
    <source>
        <dbReference type="PROSITE" id="PS50048"/>
    </source>
</evidence>
<proteinExistence type="predicted"/>
<comment type="caution">
    <text evidence="7">The sequence shown here is derived from an EMBL/GenBank/DDBJ whole genome shotgun (WGS) entry which is preliminary data.</text>
</comment>
<dbReference type="PANTHER" id="PTHR31668:SF30">
    <property type="entry name" value="ZN(II)2CYS6 TRANSCRIPTION FACTOR (EUROFUNG)"/>
    <property type="match status" value="1"/>
</dbReference>
<feature type="domain" description="Zn(2)-C6 fungal-type" evidence="6">
    <location>
        <begin position="5"/>
        <end position="39"/>
    </location>
</feature>
<protein>
    <recommendedName>
        <fullName evidence="6">Zn(2)-C6 fungal-type domain-containing protein</fullName>
    </recommendedName>
</protein>
<keyword evidence="3" id="KW-0804">Transcription</keyword>
<evidence type="ECO:0000256" key="2">
    <source>
        <dbReference type="ARBA" id="ARBA00023125"/>
    </source>
</evidence>
<evidence type="ECO:0000313" key="8">
    <source>
        <dbReference type="Proteomes" id="UP001220324"/>
    </source>
</evidence>
<feature type="region of interest" description="Disordered" evidence="5">
    <location>
        <begin position="39"/>
        <end position="112"/>
    </location>
</feature>
<dbReference type="Proteomes" id="UP001220324">
    <property type="component" value="Unassembled WGS sequence"/>
</dbReference>
<dbReference type="PROSITE" id="PS00463">
    <property type="entry name" value="ZN2_CY6_FUNGAL_1"/>
    <property type="match status" value="1"/>
</dbReference>
<dbReference type="Pfam" id="PF00172">
    <property type="entry name" value="Zn_clus"/>
    <property type="match status" value="1"/>
</dbReference>
<keyword evidence="4" id="KW-0539">Nucleus</keyword>
<dbReference type="CDD" id="cd12148">
    <property type="entry name" value="fungal_TF_MHR"/>
    <property type="match status" value="1"/>
</dbReference>
<feature type="compositionally biased region" description="Polar residues" evidence="5">
    <location>
        <begin position="102"/>
        <end position="112"/>
    </location>
</feature>
<evidence type="ECO:0000313" key="7">
    <source>
        <dbReference type="EMBL" id="KAJ5525542.1"/>
    </source>
</evidence>
<feature type="compositionally biased region" description="Low complexity" evidence="5">
    <location>
        <begin position="78"/>
        <end position="89"/>
    </location>
</feature>
<dbReference type="SUPFAM" id="SSF57701">
    <property type="entry name" value="Zn2/Cys6 DNA-binding domain"/>
    <property type="match status" value="1"/>
</dbReference>
<name>A0AAD6CNY3_9EURO</name>
<keyword evidence="2" id="KW-0238">DNA-binding</keyword>
<feature type="compositionally biased region" description="Basic residues" evidence="5">
    <location>
        <begin position="44"/>
        <end position="54"/>
    </location>
</feature>
<dbReference type="AlphaFoldDB" id="A0AAD6CNY3"/>
<dbReference type="CDD" id="cd00067">
    <property type="entry name" value="GAL4"/>
    <property type="match status" value="1"/>
</dbReference>
<dbReference type="SMART" id="SM00066">
    <property type="entry name" value="GAL4"/>
    <property type="match status" value="1"/>
</dbReference>
<dbReference type="EMBL" id="JAQIZZ010000008">
    <property type="protein sequence ID" value="KAJ5525542.1"/>
    <property type="molecule type" value="Genomic_DNA"/>
</dbReference>
<keyword evidence="1" id="KW-0805">Transcription regulation</keyword>
<evidence type="ECO:0000256" key="3">
    <source>
        <dbReference type="ARBA" id="ARBA00023163"/>
    </source>
</evidence>
<dbReference type="PROSITE" id="PS50048">
    <property type="entry name" value="ZN2_CY6_FUNGAL_2"/>
    <property type="match status" value="1"/>
</dbReference>
<dbReference type="PANTHER" id="PTHR31668">
    <property type="entry name" value="GLUCOSE TRANSPORT TRANSCRIPTION REGULATOR RGT1-RELATED-RELATED"/>
    <property type="match status" value="1"/>
</dbReference>
<evidence type="ECO:0000256" key="1">
    <source>
        <dbReference type="ARBA" id="ARBA00023015"/>
    </source>
</evidence>
<accession>A0AAD6CNY3</accession>
<organism evidence="7 8">
    <name type="scientific">Penicillium frequentans</name>
    <dbReference type="NCBI Taxonomy" id="3151616"/>
    <lineage>
        <taxon>Eukaryota</taxon>
        <taxon>Fungi</taxon>
        <taxon>Dikarya</taxon>
        <taxon>Ascomycota</taxon>
        <taxon>Pezizomycotina</taxon>
        <taxon>Eurotiomycetes</taxon>
        <taxon>Eurotiomycetidae</taxon>
        <taxon>Eurotiales</taxon>
        <taxon>Aspergillaceae</taxon>
        <taxon>Penicillium</taxon>
    </lineage>
</organism>
<reference evidence="7 8" key="1">
    <citation type="journal article" date="2023" name="IMA Fungus">
        <title>Comparative genomic study of the Penicillium genus elucidates a diverse pangenome and 15 lateral gene transfer events.</title>
        <authorList>
            <person name="Petersen C."/>
            <person name="Sorensen T."/>
            <person name="Nielsen M.R."/>
            <person name="Sondergaard T.E."/>
            <person name="Sorensen J.L."/>
            <person name="Fitzpatrick D.A."/>
            <person name="Frisvad J.C."/>
            <person name="Nielsen K.L."/>
        </authorList>
    </citation>
    <scope>NUCLEOTIDE SEQUENCE [LARGE SCALE GENOMIC DNA]</scope>
    <source>
        <strain evidence="7 8">IBT 35679</strain>
    </source>
</reference>